<feature type="domain" description="GHMP kinase C-terminal" evidence="3">
    <location>
        <begin position="53"/>
        <end position="109"/>
    </location>
</feature>
<dbReference type="GO" id="GO:0005829">
    <property type="term" value="C:cytosol"/>
    <property type="evidence" value="ECO:0007669"/>
    <property type="project" value="TreeGrafter"/>
</dbReference>
<name>S4RK13_PETMA</name>
<accession>S4RK13</accession>
<dbReference type="Gene3D" id="3.30.70.890">
    <property type="entry name" value="GHMP kinase, C-terminal domain"/>
    <property type="match status" value="1"/>
</dbReference>
<keyword evidence="2" id="KW-0067">ATP-binding</keyword>
<evidence type="ECO:0000256" key="2">
    <source>
        <dbReference type="ARBA" id="ARBA00022840"/>
    </source>
</evidence>
<dbReference type="STRING" id="7757.ENSPMAP00000005546"/>
<dbReference type="GO" id="GO:0004335">
    <property type="term" value="F:galactokinase activity"/>
    <property type="evidence" value="ECO:0007669"/>
    <property type="project" value="TreeGrafter"/>
</dbReference>
<dbReference type="GeneTree" id="ENSGT00950000183187"/>
<sequence length="153" mass="16711">VSQIPASFVITALPANSFKLYQRAKHVFGEAARVQQFRRVCQEAQSGSDAEVMSRLGELMNDSHASCRDLYECSCPELDKLVECCLKSGAVGSRLTGAGWGGCAVSLVPVGEIEAFQLLLKERFYVEAPHSRLLAYNSMFATQPVMGAALYKE</sequence>
<dbReference type="Pfam" id="PF08544">
    <property type="entry name" value="GHMP_kinases_C"/>
    <property type="match status" value="1"/>
</dbReference>
<proteinExistence type="predicted"/>
<dbReference type="AlphaFoldDB" id="S4RK13"/>
<dbReference type="PANTHER" id="PTHR10457:SF7">
    <property type="entry name" value="GALACTOKINASE-RELATED"/>
    <property type="match status" value="1"/>
</dbReference>
<evidence type="ECO:0000313" key="4">
    <source>
        <dbReference type="Ensembl" id="ENSPMAP00000005546.1"/>
    </source>
</evidence>
<reference evidence="4" key="1">
    <citation type="submission" date="2025-08" db="UniProtKB">
        <authorList>
            <consortium name="Ensembl"/>
        </authorList>
    </citation>
    <scope>IDENTIFICATION</scope>
</reference>
<dbReference type="GO" id="GO:0006012">
    <property type="term" value="P:galactose metabolic process"/>
    <property type="evidence" value="ECO:0007669"/>
    <property type="project" value="TreeGrafter"/>
</dbReference>
<dbReference type="GO" id="GO:0005524">
    <property type="term" value="F:ATP binding"/>
    <property type="evidence" value="ECO:0007669"/>
    <property type="project" value="UniProtKB-KW"/>
</dbReference>
<protein>
    <recommendedName>
        <fullName evidence="3">GHMP kinase C-terminal domain-containing protein</fullName>
    </recommendedName>
</protein>
<dbReference type="PANTHER" id="PTHR10457">
    <property type="entry name" value="MEVALONATE KINASE/GALACTOKINASE"/>
    <property type="match status" value="1"/>
</dbReference>
<dbReference type="SUPFAM" id="SSF55060">
    <property type="entry name" value="GHMP Kinase, C-terminal domain"/>
    <property type="match status" value="1"/>
</dbReference>
<evidence type="ECO:0000256" key="1">
    <source>
        <dbReference type="ARBA" id="ARBA00022741"/>
    </source>
</evidence>
<dbReference type="InterPro" id="IPR013750">
    <property type="entry name" value="GHMP_kinase_C_dom"/>
</dbReference>
<dbReference type="Ensembl" id="ENSPMAT00000005567.1">
    <property type="protein sequence ID" value="ENSPMAP00000005546.1"/>
    <property type="gene ID" value="ENSPMAG00000005065.1"/>
</dbReference>
<keyword evidence="1" id="KW-0547">Nucleotide-binding</keyword>
<organism evidence="4">
    <name type="scientific">Petromyzon marinus</name>
    <name type="common">Sea lamprey</name>
    <dbReference type="NCBI Taxonomy" id="7757"/>
    <lineage>
        <taxon>Eukaryota</taxon>
        <taxon>Metazoa</taxon>
        <taxon>Chordata</taxon>
        <taxon>Craniata</taxon>
        <taxon>Vertebrata</taxon>
        <taxon>Cyclostomata</taxon>
        <taxon>Hyperoartia</taxon>
        <taxon>Petromyzontiformes</taxon>
        <taxon>Petromyzontidae</taxon>
        <taxon>Petromyzon</taxon>
    </lineage>
</organism>
<evidence type="ECO:0000259" key="3">
    <source>
        <dbReference type="Pfam" id="PF08544"/>
    </source>
</evidence>
<dbReference type="InterPro" id="IPR036554">
    <property type="entry name" value="GHMP_kinase_C_sf"/>
</dbReference>
<reference evidence="4" key="2">
    <citation type="submission" date="2025-09" db="UniProtKB">
        <authorList>
            <consortium name="Ensembl"/>
        </authorList>
    </citation>
    <scope>IDENTIFICATION</scope>
</reference>